<dbReference type="InterPro" id="IPR002155">
    <property type="entry name" value="Thiolase"/>
</dbReference>
<evidence type="ECO:0000256" key="4">
    <source>
        <dbReference type="ARBA" id="ARBA00022752"/>
    </source>
</evidence>
<dbReference type="PROSITE" id="PS00098">
    <property type="entry name" value="THIOLASE_1"/>
    <property type="match status" value="1"/>
</dbReference>
<reference evidence="12 13" key="1">
    <citation type="submission" date="2006-01" db="EMBL/GenBank/DDBJ databases">
        <title>Complete sequence of Rhodopseudomonas palustris HaA2.</title>
        <authorList>
            <consortium name="US DOE Joint Genome Institute"/>
            <person name="Copeland A."/>
            <person name="Lucas S."/>
            <person name="Lapidus A."/>
            <person name="Barry K."/>
            <person name="Detter J.C."/>
            <person name="Glavina T."/>
            <person name="Hammon N."/>
            <person name="Israni S."/>
            <person name="Pitluck S."/>
            <person name="Chain P."/>
            <person name="Malfatti S."/>
            <person name="Shin M."/>
            <person name="Vergez L."/>
            <person name="Schmutz J."/>
            <person name="Larimer F."/>
            <person name="Land M."/>
            <person name="Hauser L."/>
            <person name="Pelletier D.A."/>
            <person name="Kyrpides N."/>
            <person name="Anderson I."/>
            <person name="Oda Y."/>
            <person name="Harwood C.S."/>
            <person name="Richardson P."/>
        </authorList>
    </citation>
    <scope>NUCLEOTIDE SEQUENCE [LARGE SCALE GENOMIC DNA]</scope>
    <source>
        <strain evidence="12 13">HaA2</strain>
    </source>
</reference>
<dbReference type="InterPro" id="IPR020613">
    <property type="entry name" value="Thiolase_CS"/>
</dbReference>
<dbReference type="PANTHER" id="PTHR18919:SF107">
    <property type="entry name" value="ACETYL-COA ACETYLTRANSFERASE, CYTOSOLIC"/>
    <property type="match status" value="1"/>
</dbReference>
<feature type="domain" description="Thiolase C-terminal" evidence="11">
    <location>
        <begin position="270"/>
        <end position="390"/>
    </location>
</feature>
<feature type="domain" description="Thiolase N-terminal" evidence="10">
    <location>
        <begin position="5"/>
        <end position="261"/>
    </location>
</feature>
<dbReference type="NCBIfam" id="TIGR01930">
    <property type="entry name" value="AcCoA-C-Actrans"/>
    <property type="match status" value="1"/>
</dbReference>
<evidence type="ECO:0000313" key="12">
    <source>
        <dbReference type="EMBL" id="ABD05220.1"/>
    </source>
</evidence>
<dbReference type="InterPro" id="IPR020616">
    <property type="entry name" value="Thiolase_N"/>
</dbReference>
<dbReference type="KEGG" id="rpb:RPB_0509"/>
<dbReference type="FunFam" id="3.40.47.10:FF:000010">
    <property type="entry name" value="Acetyl-CoA acetyltransferase (Thiolase)"/>
    <property type="match status" value="1"/>
</dbReference>
<keyword evidence="3 9" id="KW-0808">Transferase</keyword>
<dbReference type="EMBL" id="CP000250">
    <property type="protein sequence ID" value="ABD05220.1"/>
    <property type="molecule type" value="Genomic_DNA"/>
</dbReference>
<evidence type="ECO:0000256" key="8">
    <source>
        <dbReference type="PIRSR" id="PIRSR000429-1"/>
    </source>
</evidence>
<dbReference type="InterPro" id="IPR020610">
    <property type="entry name" value="Thiolase_AS"/>
</dbReference>
<evidence type="ECO:0000256" key="2">
    <source>
        <dbReference type="ARBA" id="ARBA00010982"/>
    </source>
</evidence>
<evidence type="ECO:0000256" key="1">
    <source>
        <dbReference type="ARBA" id="ARBA00004683"/>
    </source>
</evidence>
<dbReference type="AlphaFoldDB" id="Q2J2U0"/>
<dbReference type="Proteomes" id="UP000008809">
    <property type="component" value="Chromosome"/>
</dbReference>
<dbReference type="OrthoDB" id="9764638at2"/>
<dbReference type="Pfam" id="PF02803">
    <property type="entry name" value="Thiolase_C"/>
    <property type="match status" value="1"/>
</dbReference>
<evidence type="ECO:0000313" key="13">
    <source>
        <dbReference type="Proteomes" id="UP000008809"/>
    </source>
</evidence>
<dbReference type="CDD" id="cd00751">
    <property type="entry name" value="thiolase"/>
    <property type="match status" value="1"/>
</dbReference>
<feature type="active site" description="Acyl-thioester intermediate" evidence="8">
    <location>
        <position position="89"/>
    </location>
</feature>
<dbReference type="GO" id="GO:0044281">
    <property type="term" value="P:small molecule metabolic process"/>
    <property type="evidence" value="ECO:0007669"/>
    <property type="project" value="UniProtKB-ARBA"/>
</dbReference>
<dbReference type="Pfam" id="PF00108">
    <property type="entry name" value="Thiolase_N"/>
    <property type="match status" value="1"/>
</dbReference>
<evidence type="ECO:0000259" key="11">
    <source>
        <dbReference type="Pfam" id="PF02803"/>
    </source>
</evidence>
<keyword evidence="5 9" id="KW-0012">Acyltransferase</keyword>
<dbReference type="PROSITE" id="PS00099">
    <property type="entry name" value="THIOLASE_3"/>
    <property type="match status" value="1"/>
</dbReference>
<feature type="active site" description="Proton acceptor" evidence="8">
    <location>
        <position position="378"/>
    </location>
</feature>
<dbReference type="eggNOG" id="COG0183">
    <property type="taxonomic scope" value="Bacteria"/>
</dbReference>
<keyword evidence="4" id="KW-0583">PHB biosynthesis</keyword>
<evidence type="ECO:0000256" key="7">
    <source>
        <dbReference type="ARBA" id="ARBA00080155"/>
    </source>
</evidence>
<accession>Q2J2U0</accession>
<sequence length="392" mass="40684">MSDDVVIVSAARTAVGSFNGAFANTPAHELGAVAIKAALERAGIEPARVSEVIMGQILTAAQGQNPARQASIAAGIPVESPAWGVNQLCGSGLRTVALGYQALLNGDSDIVVAGGQESMSMAPHAQYLRGGVKMGAVEFVDTMIKDGLWDAFNGYHMGNTAENVAKQYQITRQQQDEFAVASQQKAEAAQKSGRFKDEIVPFTIKTRKGDIVVDSDEYPRHGATIEAMTKLKPAFEKDGTVTAANASGINDGAAAVVLMTAKQAAKEGKTPLARIVSWAHAGVDPKIMGTGPIPASRAALKKAGWAIGDLDLIEANEAFAAQACAVNKDLGWDVSKVNVNGGAIAIGHPVGASGARVLVTLLHEMQKRDAKKGLATLCIGGGMGIAMCLARD</sequence>
<dbReference type="GO" id="GO:0042619">
    <property type="term" value="P:poly-hydroxybutyrate biosynthetic process"/>
    <property type="evidence" value="ECO:0007669"/>
    <property type="project" value="UniProtKB-KW"/>
</dbReference>
<dbReference type="STRING" id="316058.RPB_0509"/>
<evidence type="ECO:0000256" key="3">
    <source>
        <dbReference type="ARBA" id="ARBA00022679"/>
    </source>
</evidence>
<dbReference type="PIRSF" id="PIRSF000429">
    <property type="entry name" value="Ac-CoA_Ac_transf"/>
    <property type="match status" value="1"/>
</dbReference>
<dbReference type="InterPro" id="IPR020617">
    <property type="entry name" value="Thiolase_C"/>
</dbReference>
<dbReference type="RefSeq" id="WP_011439410.1">
    <property type="nucleotide sequence ID" value="NC_007778.1"/>
</dbReference>
<dbReference type="InterPro" id="IPR016039">
    <property type="entry name" value="Thiolase-like"/>
</dbReference>
<dbReference type="HOGENOM" id="CLU_031026_0_0_5"/>
<dbReference type="InterPro" id="IPR020615">
    <property type="entry name" value="Thiolase_acyl_enz_int_AS"/>
</dbReference>
<comment type="similarity">
    <text evidence="2 9">Belongs to the thiolase-like superfamily. Thiolase family.</text>
</comment>
<dbReference type="Gene3D" id="3.40.47.10">
    <property type="match status" value="2"/>
</dbReference>
<name>Q2J2U0_RHOP2</name>
<organism evidence="12 13">
    <name type="scientific">Rhodopseudomonas palustris (strain HaA2)</name>
    <dbReference type="NCBI Taxonomy" id="316058"/>
    <lineage>
        <taxon>Bacteria</taxon>
        <taxon>Pseudomonadati</taxon>
        <taxon>Pseudomonadota</taxon>
        <taxon>Alphaproteobacteria</taxon>
        <taxon>Hyphomicrobiales</taxon>
        <taxon>Nitrobacteraceae</taxon>
        <taxon>Rhodopseudomonas</taxon>
    </lineage>
</organism>
<proteinExistence type="inferred from homology"/>
<feature type="active site" description="Proton acceptor" evidence="8">
    <location>
        <position position="348"/>
    </location>
</feature>
<comment type="pathway">
    <text evidence="6">Metabolic intermediate biosynthesis; (R)-mevalonate biosynthesis; (R)-mevalonate from acetyl-CoA: step 1/3.</text>
</comment>
<dbReference type="PROSITE" id="PS00737">
    <property type="entry name" value="THIOLASE_2"/>
    <property type="match status" value="1"/>
</dbReference>
<dbReference type="PANTHER" id="PTHR18919">
    <property type="entry name" value="ACETYL-COA C-ACYLTRANSFERASE"/>
    <property type="match status" value="1"/>
</dbReference>
<dbReference type="GO" id="GO:0003988">
    <property type="term" value="F:acetyl-CoA C-acyltransferase activity"/>
    <property type="evidence" value="ECO:0007669"/>
    <property type="project" value="UniProtKB-ARBA"/>
</dbReference>
<dbReference type="SUPFAM" id="SSF53901">
    <property type="entry name" value="Thiolase-like"/>
    <property type="match status" value="2"/>
</dbReference>
<evidence type="ECO:0000256" key="9">
    <source>
        <dbReference type="RuleBase" id="RU003557"/>
    </source>
</evidence>
<gene>
    <name evidence="12" type="ordered locus">RPB_0509</name>
</gene>
<protein>
    <recommendedName>
        <fullName evidence="7">Beta-ketothiolase</fullName>
    </recommendedName>
</protein>
<comment type="pathway">
    <text evidence="1">Biopolymer metabolism; poly-(R)-3-hydroxybutanoate biosynthesis.</text>
</comment>
<evidence type="ECO:0000259" key="10">
    <source>
        <dbReference type="Pfam" id="PF00108"/>
    </source>
</evidence>
<evidence type="ECO:0000256" key="6">
    <source>
        <dbReference type="ARBA" id="ARBA00037924"/>
    </source>
</evidence>
<evidence type="ECO:0000256" key="5">
    <source>
        <dbReference type="ARBA" id="ARBA00023315"/>
    </source>
</evidence>
<keyword evidence="13" id="KW-1185">Reference proteome</keyword>